<name>A0ABU8IMJ2_9BURK</name>
<dbReference type="Proteomes" id="UP001386437">
    <property type="component" value="Unassembled WGS sequence"/>
</dbReference>
<gene>
    <name evidence="1" type="ORF">H3V53_06255</name>
</gene>
<sequence>MQQCNSGEWLKEAKRRVDRIQTCLAVDRRESALAEARELIAAAQILYSEIAVEQAQGERNGSPSS</sequence>
<dbReference type="RefSeq" id="WP_336597217.1">
    <property type="nucleotide sequence ID" value="NZ_JACFYJ010000006.1"/>
</dbReference>
<reference evidence="1 2" key="1">
    <citation type="journal article" date="2022" name="Arch. Microbiol.">
        <title>Paraburkholderia bengalensis sp. nov. isolated from roots of Oryza sativa, IR64.</title>
        <authorList>
            <person name="Nag P."/>
            <person name="Mondal N."/>
            <person name="Sarkar J."/>
            <person name="Das S."/>
        </authorList>
    </citation>
    <scope>NUCLEOTIDE SEQUENCE [LARGE SCALE GENOMIC DNA]</scope>
    <source>
        <strain evidence="1 2">IR64_4_BI</strain>
    </source>
</reference>
<dbReference type="EMBL" id="JACFYJ010000006">
    <property type="protein sequence ID" value="MEI5996815.1"/>
    <property type="molecule type" value="Genomic_DNA"/>
</dbReference>
<evidence type="ECO:0000313" key="1">
    <source>
        <dbReference type="EMBL" id="MEI5996815.1"/>
    </source>
</evidence>
<protein>
    <submittedName>
        <fullName evidence="1">Uncharacterized protein</fullName>
    </submittedName>
</protein>
<evidence type="ECO:0000313" key="2">
    <source>
        <dbReference type="Proteomes" id="UP001386437"/>
    </source>
</evidence>
<keyword evidence="2" id="KW-1185">Reference proteome</keyword>
<organism evidence="1 2">
    <name type="scientific">Paraburkholderia bengalensis</name>
    <dbReference type="NCBI Taxonomy" id="2747562"/>
    <lineage>
        <taxon>Bacteria</taxon>
        <taxon>Pseudomonadati</taxon>
        <taxon>Pseudomonadota</taxon>
        <taxon>Betaproteobacteria</taxon>
        <taxon>Burkholderiales</taxon>
        <taxon>Burkholderiaceae</taxon>
        <taxon>Paraburkholderia</taxon>
    </lineage>
</organism>
<comment type="caution">
    <text evidence="1">The sequence shown here is derived from an EMBL/GenBank/DDBJ whole genome shotgun (WGS) entry which is preliminary data.</text>
</comment>
<accession>A0ABU8IMJ2</accession>
<proteinExistence type="predicted"/>